<dbReference type="GO" id="GO:0008168">
    <property type="term" value="F:methyltransferase activity"/>
    <property type="evidence" value="ECO:0007669"/>
    <property type="project" value="UniProtKB-KW"/>
</dbReference>
<keyword evidence="4" id="KW-0808">Transferase</keyword>
<evidence type="ECO:0000256" key="1">
    <source>
        <dbReference type="ARBA" id="ARBA00006594"/>
    </source>
</evidence>
<sequence length="103" mass="12180">MITGELKNKIDQLWEILWTEGNANPLTNIEQLTYLLFMKDLDSVELGRESDAEFLGIPYEGVFPKDKPEYRWSTFKNIGDAQEVYRLMTQEIFRLLKISRGYR</sequence>
<comment type="similarity">
    <text evidence="1">Belongs to the N(4)/N(6)-methyltransferase family.</text>
</comment>
<dbReference type="InterPro" id="IPR029063">
    <property type="entry name" value="SAM-dependent_MTases_sf"/>
</dbReference>
<dbReference type="SUPFAM" id="SSF53335">
    <property type="entry name" value="S-adenosyl-L-methionine-dependent methyltransferases"/>
    <property type="match status" value="1"/>
</dbReference>
<dbReference type="InterPro" id="IPR038333">
    <property type="entry name" value="T1MK-like_N_sf"/>
</dbReference>
<proteinExistence type="inferred from homology"/>
<dbReference type="GO" id="GO:0032259">
    <property type="term" value="P:methylation"/>
    <property type="evidence" value="ECO:0007669"/>
    <property type="project" value="UniProtKB-KW"/>
</dbReference>
<dbReference type="AlphaFoldDB" id="A0AAX2L6R6"/>
<dbReference type="InterPro" id="IPR022749">
    <property type="entry name" value="D12N6_MeTrfase_N"/>
</dbReference>
<comment type="caution">
    <text evidence="4">The sequence shown here is derived from an EMBL/GenBank/DDBJ whole genome shotgun (WGS) entry which is preliminary data.</text>
</comment>
<keyword evidence="4" id="KW-0489">Methyltransferase</keyword>
<dbReference type="Gene3D" id="1.20.1260.30">
    <property type="match status" value="1"/>
</dbReference>
<reference evidence="4 5" key="1">
    <citation type="submission" date="2018-06" db="EMBL/GenBank/DDBJ databases">
        <authorList>
            <consortium name="Pathogen Informatics"/>
            <person name="Doyle S."/>
        </authorList>
    </citation>
    <scope>NUCLEOTIDE SEQUENCE [LARGE SCALE GENOMIC DNA]</scope>
    <source>
        <strain evidence="4 5">NCTC13734</strain>
    </source>
</reference>
<dbReference type="Pfam" id="PF12161">
    <property type="entry name" value="HsdM_N"/>
    <property type="match status" value="1"/>
</dbReference>
<organism evidence="4 5">
    <name type="scientific">Streptococcus pneumoniae</name>
    <dbReference type="NCBI Taxonomy" id="1313"/>
    <lineage>
        <taxon>Bacteria</taxon>
        <taxon>Bacillati</taxon>
        <taxon>Bacillota</taxon>
        <taxon>Bacilli</taxon>
        <taxon>Lactobacillales</taxon>
        <taxon>Streptococcaceae</taxon>
        <taxon>Streptococcus</taxon>
    </lineage>
</organism>
<protein>
    <submittedName>
        <fullName evidence="4">Type I restriction-modification system methyltransferase subunit</fullName>
    </submittedName>
</protein>
<feature type="domain" description="N6 adenine-specific DNA methyltransferase N-terminal" evidence="3">
    <location>
        <begin position="6"/>
        <end position="94"/>
    </location>
</feature>
<keyword evidence="2" id="KW-0680">Restriction system</keyword>
<gene>
    <name evidence="4" type="ORF">NCTC13734_00024</name>
</gene>
<dbReference type="GO" id="GO:0009307">
    <property type="term" value="P:DNA restriction-modification system"/>
    <property type="evidence" value="ECO:0007669"/>
    <property type="project" value="UniProtKB-KW"/>
</dbReference>
<evidence type="ECO:0000256" key="2">
    <source>
        <dbReference type="ARBA" id="ARBA00022747"/>
    </source>
</evidence>
<dbReference type="Proteomes" id="UP000254854">
    <property type="component" value="Unassembled WGS sequence"/>
</dbReference>
<dbReference type="EMBL" id="UHFW01000003">
    <property type="protein sequence ID" value="SUN83178.1"/>
    <property type="molecule type" value="Genomic_DNA"/>
</dbReference>
<evidence type="ECO:0000313" key="5">
    <source>
        <dbReference type="Proteomes" id="UP000254854"/>
    </source>
</evidence>
<evidence type="ECO:0000313" key="4">
    <source>
        <dbReference type="EMBL" id="SUN83178.1"/>
    </source>
</evidence>
<evidence type="ECO:0000259" key="3">
    <source>
        <dbReference type="Pfam" id="PF12161"/>
    </source>
</evidence>
<name>A0AAX2L6R6_STREE</name>
<accession>A0AAX2L6R6</accession>